<dbReference type="AlphaFoldDB" id="A0A8J7S2L8"/>
<feature type="compositionally biased region" description="Polar residues" evidence="1">
    <location>
        <begin position="115"/>
        <end position="124"/>
    </location>
</feature>
<reference evidence="2" key="1">
    <citation type="submission" date="2021-03" db="EMBL/GenBank/DDBJ databases">
        <title>Genomic Encyclopedia of Type Strains, Phase IV (KMG-V): Genome sequencing to study the core and pangenomes of soil and plant-associated prokaryotes.</title>
        <authorList>
            <person name="Whitman W."/>
        </authorList>
    </citation>
    <scope>NUCLEOTIDE SEQUENCE</scope>
    <source>
        <strain evidence="2">C4</strain>
    </source>
</reference>
<comment type="caution">
    <text evidence="2">The sequence shown here is derived from an EMBL/GenBank/DDBJ whole genome shotgun (WGS) entry which is preliminary data.</text>
</comment>
<evidence type="ECO:0000256" key="1">
    <source>
        <dbReference type="SAM" id="MobiDB-lite"/>
    </source>
</evidence>
<organism evidence="2 3">
    <name type="scientific">Methanococcus voltae</name>
    <dbReference type="NCBI Taxonomy" id="2188"/>
    <lineage>
        <taxon>Archaea</taxon>
        <taxon>Methanobacteriati</taxon>
        <taxon>Methanobacteriota</taxon>
        <taxon>Methanomada group</taxon>
        <taxon>Methanococci</taxon>
        <taxon>Methanococcales</taxon>
        <taxon>Methanococcaceae</taxon>
        <taxon>Methanococcus</taxon>
    </lineage>
</organism>
<protein>
    <submittedName>
        <fullName evidence="2">Uncharacterized protein</fullName>
    </submittedName>
</protein>
<dbReference type="EMBL" id="JAGGMV010000009">
    <property type="protein sequence ID" value="MBP2202190.1"/>
    <property type="molecule type" value="Genomic_DNA"/>
</dbReference>
<sequence length="124" mass="14400">MNDLERIEQIIISQFGEFTLKDLVVIYIHKYGDCNMNAIKQKARRVLKKHISVDQFEVFNGKSNEKIYRSKSNMFELAGNKCTGTDSDTILFYSKSMKNSNQSEKLKNLLHKYETSTNKPKLTP</sequence>
<gene>
    <name evidence="2" type="ORF">J3E07_001631</name>
</gene>
<dbReference type="Proteomes" id="UP000740329">
    <property type="component" value="Unassembled WGS sequence"/>
</dbReference>
<feature type="non-terminal residue" evidence="2">
    <location>
        <position position="124"/>
    </location>
</feature>
<evidence type="ECO:0000313" key="3">
    <source>
        <dbReference type="Proteomes" id="UP000740329"/>
    </source>
</evidence>
<feature type="compositionally biased region" description="Basic and acidic residues" evidence="1">
    <location>
        <begin position="104"/>
        <end position="114"/>
    </location>
</feature>
<accession>A0A8J7S2L8</accession>
<evidence type="ECO:0000313" key="2">
    <source>
        <dbReference type="EMBL" id="MBP2202190.1"/>
    </source>
</evidence>
<proteinExistence type="predicted"/>
<name>A0A8J7S2L8_METVO</name>
<feature type="region of interest" description="Disordered" evidence="1">
    <location>
        <begin position="100"/>
        <end position="124"/>
    </location>
</feature>